<dbReference type="InterPro" id="IPR010301">
    <property type="entry name" value="RRP1"/>
</dbReference>
<protein>
    <submittedName>
        <fullName evidence="6">Nucleolar protein Nop52 variant</fullName>
    </submittedName>
</protein>
<dbReference type="GO" id="GO:0005634">
    <property type="term" value="C:nucleus"/>
    <property type="evidence" value="ECO:0007669"/>
    <property type="project" value="UniProtKB-SubCell"/>
</dbReference>
<gene>
    <name evidence="6" type="ORF">Rt10032_c02g0614</name>
</gene>
<dbReference type="Proteomes" id="UP000321518">
    <property type="component" value="Unassembled WGS sequence"/>
</dbReference>
<keyword evidence="3" id="KW-0698">rRNA processing</keyword>
<dbReference type="PANTHER" id="PTHR13026:SF0">
    <property type="entry name" value="RIBOSOMAL RNA PROCESSING 1B"/>
    <property type="match status" value="1"/>
</dbReference>
<feature type="compositionally biased region" description="Polar residues" evidence="5">
    <location>
        <begin position="1"/>
        <end position="11"/>
    </location>
</feature>
<evidence type="ECO:0000256" key="3">
    <source>
        <dbReference type="ARBA" id="ARBA00022552"/>
    </source>
</evidence>
<reference evidence="6 7" key="1">
    <citation type="submission" date="2019-07" db="EMBL/GenBank/DDBJ databases">
        <title>Rhodotorula toruloides NBRC10032 genome sequencing.</title>
        <authorList>
            <person name="Shida Y."/>
            <person name="Takaku H."/>
            <person name="Ogasawara W."/>
            <person name="Mori K."/>
        </authorList>
    </citation>
    <scope>NUCLEOTIDE SEQUENCE [LARGE SCALE GENOMIC DNA]</scope>
    <source>
        <strain evidence="6 7">NBRC10032</strain>
    </source>
</reference>
<evidence type="ECO:0000313" key="6">
    <source>
        <dbReference type="EMBL" id="GEM06597.1"/>
    </source>
</evidence>
<name>A0A511K8F0_RHOTO</name>
<proteinExistence type="inferred from homology"/>
<comment type="caution">
    <text evidence="6">The sequence shown here is derived from an EMBL/GenBank/DDBJ whole genome shotgun (WGS) entry which is preliminary data.</text>
</comment>
<dbReference type="Pfam" id="PF05997">
    <property type="entry name" value="Nop52"/>
    <property type="match status" value="1"/>
</dbReference>
<evidence type="ECO:0000256" key="1">
    <source>
        <dbReference type="ARBA" id="ARBA00004123"/>
    </source>
</evidence>
<evidence type="ECO:0000256" key="5">
    <source>
        <dbReference type="SAM" id="MobiDB-lite"/>
    </source>
</evidence>
<evidence type="ECO:0000256" key="4">
    <source>
        <dbReference type="ARBA" id="ARBA00023242"/>
    </source>
</evidence>
<feature type="compositionally biased region" description="Basic and acidic residues" evidence="5">
    <location>
        <begin position="14"/>
        <end position="23"/>
    </location>
</feature>
<dbReference type="EMBL" id="BJWK01000002">
    <property type="protein sequence ID" value="GEM06597.1"/>
    <property type="molecule type" value="Genomic_DNA"/>
</dbReference>
<accession>A0A511K8F0</accession>
<dbReference type="PANTHER" id="PTHR13026">
    <property type="entry name" value="NNP-1 PROTEIN NOVEL NUCLEAR PROTEIN 1 NOP52"/>
    <property type="match status" value="1"/>
</dbReference>
<comment type="similarity">
    <text evidence="2">Belongs to the RRP1 family.</text>
</comment>
<dbReference type="AlphaFoldDB" id="A0A511K8F0"/>
<evidence type="ECO:0000256" key="2">
    <source>
        <dbReference type="ARBA" id="ARBA00006374"/>
    </source>
</evidence>
<dbReference type="GO" id="GO:0030688">
    <property type="term" value="C:preribosome, small subunit precursor"/>
    <property type="evidence" value="ECO:0007669"/>
    <property type="project" value="InterPro"/>
</dbReference>
<dbReference type="OrthoDB" id="2019504at2759"/>
<sequence>MSTRSAPTPSASERPAKKIKSDSNKAGASVGQAPPLGKFLASSEKHVRDKAVQSLAKFLSAGQVNRRGPDDEEEPEREKELPVGDLDWDREYEVDKRLSETEMDKLWKGIFFCYWMSDKPLVQQALADTLSRLTLDVRTRYKTRSGRVERFRCALAYLRGFWHAVTREWSGIDRLRMDKFLLLMRRFVFVAFKLLEREGWDARAIKEYNEMLVGPKGPLRVEDPKIPHSLAYHLFDIYLDEIERLASSSDADAAPARTLPLVALLQPMYTTAARAANSTMYSRLIENVFTPLCDALLPPKPEPAAKRRKGVSTLPKPEYPGIVARAVEGEGVEGRAEAEAIGKKVLKALFDEGAKPETDETNRRRIYRFVAERDVELE</sequence>
<dbReference type="GO" id="GO:0006364">
    <property type="term" value="P:rRNA processing"/>
    <property type="evidence" value="ECO:0007669"/>
    <property type="project" value="UniProtKB-KW"/>
</dbReference>
<feature type="region of interest" description="Disordered" evidence="5">
    <location>
        <begin position="1"/>
        <end position="44"/>
    </location>
</feature>
<keyword evidence="4" id="KW-0539">Nucleus</keyword>
<feature type="region of interest" description="Disordered" evidence="5">
    <location>
        <begin position="62"/>
        <end position="82"/>
    </location>
</feature>
<evidence type="ECO:0000313" key="7">
    <source>
        <dbReference type="Proteomes" id="UP000321518"/>
    </source>
</evidence>
<comment type="subcellular location">
    <subcellularLocation>
        <location evidence="1">Nucleus</location>
    </subcellularLocation>
</comment>
<organism evidence="6 7">
    <name type="scientific">Rhodotorula toruloides</name>
    <name type="common">Yeast</name>
    <name type="synonym">Rhodosporidium toruloides</name>
    <dbReference type="NCBI Taxonomy" id="5286"/>
    <lineage>
        <taxon>Eukaryota</taxon>
        <taxon>Fungi</taxon>
        <taxon>Dikarya</taxon>
        <taxon>Basidiomycota</taxon>
        <taxon>Pucciniomycotina</taxon>
        <taxon>Microbotryomycetes</taxon>
        <taxon>Sporidiobolales</taxon>
        <taxon>Sporidiobolaceae</taxon>
        <taxon>Rhodotorula</taxon>
    </lineage>
</organism>